<dbReference type="InterPro" id="IPR029044">
    <property type="entry name" value="Nucleotide-diphossugar_trans"/>
</dbReference>
<dbReference type="SUPFAM" id="SSF53448">
    <property type="entry name" value="Nucleotide-diphospho-sugar transferases"/>
    <property type="match status" value="1"/>
</dbReference>
<dbReference type="Gene3D" id="3.90.550.10">
    <property type="entry name" value="Spore Coat Polysaccharide Biosynthesis Protein SpsA, Chain A"/>
    <property type="match status" value="1"/>
</dbReference>
<dbReference type="RefSeq" id="WP_217284624.1">
    <property type="nucleotide sequence ID" value="NZ_UARG01000005.1"/>
</dbReference>
<reference evidence="2 3" key="1">
    <citation type="submission" date="2018-06" db="EMBL/GenBank/DDBJ databases">
        <authorList>
            <consortium name="Pathogen Informatics"/>
            <person name="Doyle S."/>
        </authorList>
    </citation>
    <scope>NUCLEOTIDE SEQUENCE [LARGE SCALE GENOMIC DNA]</scope>
    <source>
        <strain evidence="2 3">NCTC11546</strain>
    </source>
</reference>
<dbReference type="CDD" id="cd00761">
    <property type="entry name" value="Glyco_tranf_GTA_type"/>
    <property type="match status" value="1"/>
</dbReference>
<evidence type="ECO:0000259" key="1">
    <source>
        <dbReference type="Pfam" id="PF00535"/>
    </source>
</evidence>
<feature type="domain" description="Glycosyltransferase 2-like" evidence="1">
    <location>
        <begin position="6"/>
        <end position="151"/>
    </location>
</feature>
<sequence>MKEKVSVLIPTYNVEKFVEKAVRSIMLQTYANLEIIVVDDCSTDNTFAILEKLAKEDKRMKLFKNDVNKKIAETLNFALTQATGKYIARMDGDDISHPKRIEILYNFLQENPEVKLVGSNVLSIDEVDNVLKKSTLPESYETIKKVALYTSPILHIWMTYKDIYEKYGNYRIAGQRIMILYYDLFLIM</sequence>
<name>A0A2X1H417_CAPOC</name>
<dbReference type="InterPro" id="IPR001173">
    <property type="entry name" value="Glyco_trans_2-like"/>
</dbReference>
<dbReference type="PANTHER" id="PTHR22916">
    <property type="entry name" value="GLYCOSYLTRANSFERASE"/>
    <property type="match status" value="1"/>
</dbReference>
<gene>
    <name evidence="2" type="primary">spsA</name>
    <name evidence="2" type="ORF">NCTC11546_00031</name>
</gene>
<accession>A0A2X1H417</accession>
<dbReference type="GO" id="GO:0016758">
    <property type="term" value="F:hexosyltransferase activity"/>
    <property type="evidence" value="ECO:0007669"/>
    <property type="project" value="UniProtKB-ARBA"/>
</dbReference>
<dbReference type="Proteomes" id="UP000249891">
    <property type="component" value="Unassembled WGS sequence"/>
</dbReference>
<protein>
    <submittedName>
        <fullName evidence="2">Spore coat polysaccharide biosynthesis protein spsA</fullName>
    </submittedName>
</protein>
<dbReference type="AlphaFoldDB" id="A0A2X1H417"/>
<organism evidence="2 3">
    <name type="scientific">Capnocytophaga ochracea</name>
    <dbReference type="NCBI Taxonomy" id="1018"/>
    <lineage>
        <taxon>Bacteria</taxon>
        <taxon>Pseudomonadati</taxon>
        <taxon>Bacteroidota</taxon>
        <taxon>Flavobacteriia</taxon>
        <taxon>Flavobacteriales</taxon>
        <taxon>Flavobacteriaceae</taxon>
        <taxon>Capnocytophaga</taxon>
    </lineage>
</organism>
<evidence type="ECO:0000313" key="3">
    <source>
        <dbReference type="Proteomes" id="UP000249891"/>
    </source>
</evidence>
<dbReference type="Pfam" id="PF00535">
    <property type="entry name" value="Glycos_transf_2"/>
    <property type="match status" value="1"/>
</dbReference>
<proteinExistence type="predicted"/>
<dbReference type="EMBL" id="UARG01000005">
    <property type="protein sequence ID" value="SPV25439.1"/>
    <property type="molecule type" value="Genomic_DNA"/>
</dbReference>
<evidence type="ECO:0000313" key="2">
    <source>
        <dbReference type="EMBL" id="SPV25439.1"/>
    </source>
</evidence>
<dbReference type="PANTHER" id="PTHR22916:SF3">
    <property type="entry name" value="UDP-GLCNAC:BETAGAL BETA-1,3-N-ACETYLGLUCOSAMINYLTRANSFERASE-LIKE PROTEIN 1"/>
    <property type="match status" value="1"/>
</dbReference>